<evidence type="ECO:0000256" key="1">
    <source>
        <dbReference type="ARBA" id="ARBA00022801"/>
    </source>
</evidence>
<dbReference type="GO" id="GO:0016787">
    <property type="term" value="F:hydrolase activity"/>
    <property type="evidence" value="ECO:0007669"/>
    <property type="project" value="UniProtKB-KW"/>
</dbReference>
<protein>
    <submittedName>
        <fullName evidence="3">Alpha/beta hydrolase</fullName>
    </submittedName>
</protein>
<dbReference type="InterPro" id="IPR050300">
    <property type="entry name" value="GDXG_lipolytic_enzyme"/>
</dbReference>
<feature type="domain" description="BD-FAE-like" evidence="2">
    <location>
        <begin position="74"/>
        <end position="173"/>
    </location>
</feature>
<organism evidence="3 4">
    <name type="scientific">Actinomadura logoneensis</name>
    <dbReference type="NCBI Taxonomy" id="2293572"/>
    <lineage>
        <taxon>Bacteria</taxon>
        <taxon>Bacillati</taxon>
        <taxon>Actinomycetota</taxon>
        <taxon>Actinomycetes</taxon>
        <taxon>Streptosporangiales</taxon>
        <taxon>Thermomonosporaceae</taxon>
        <taxon>Actinomadura</taxon>
    </lineage>
</organism>
<keyword evidence="4" id="KW-1185">Reference proteome</keyword>
<dbReference type="AlphaFoldDB" id="A0A372JL34"/>
<evidence type="ECO:0000313" key="4">
    <source>
        <dbReference type="Proteomes" id="UP000261811"/>
    </source>
</evidence>
<dbReference type="PANTHER" id="PTHR48081:SF33">
    <property type="entry name" value="KYNURENINE FORMAMIDASE"/>
    <property type="match status" value="1"/>
</dbReference>
<dbReference type="InterPro" id="IPR029058">
    <property type="entry name" value="AB_hydrolase_fold"/>
</dbReference>
<sequence>MDLRDDPTEGLSDEQLDLAYNVRRKAGPERFAALMKRYRADSDAAVDGLPGTRDIPYDERGGERLDVWGTEDGEIRPVFVFLHGGYWMAGAKEDTAFMARMLHGQGIATVVPDYTLTPKATVEEIVRQVRAAVAWVWHHGLEHGLDPQRIVVGGSSAGGHLTGMTMVEGWQEELGLPADVVRAAMPFSGLFDLRPIPRLYVNETARLDQESAVRLSPAFQPMERRFPAVFAVGEDDGEGFVEQSRRFQPHWGDGELLVVPGRDHFDVILDLQDPDTQVSRALLGLFATLREDLT</sequence>
<dbReference type="PANTHER" id="PTHR48081">
    <property type="entry name" value="AB HYDROLASE SUPERFAMILY PROTEIN C4A8.06C"/>
    <property type="match status" value="1"/>
</dbReference>
<proteinExistence type="predicted"/>
<dbReference type="Gene3D" id="3.40.50.1820">
    <property type="entry name" value="alpha/beta hydrolase"/>
    <property type="match status" value="1"/>
</dbReference>
<dbReference type="Proteomes" id="UP000261811">
    <property type="component" value="Unassembled WGS sequence"/>
</dbReference>
<reference evidence="3 4" key="1">
    <citation type="submission" date="2018-08" db="EMBL/GenBank/DDBJ databases">
        <title>Actinomadura jelena sp. nov., a novel Actinomycete isolated from soil in Chad.</title>
        <authorList>
            <person name="Shi L."/>
        </authorList>
    </citation>
    <scope>NUCLEOTIDE SEQUENCE [LARGE SCALE GENOMIC DNA]</scope>
    <source>
        <strain evidence="3 4">NEAU-G17</strain>
    </source>
</reference>
<dbReference type="OrthoDB" id="9803828at2"/>
<dbReference type="Pfam" id="PF20434">
    <property type="entry name" value="BD-FAE"/>
    <property type="match status" value="1"/>
</dbReference>
<name>A0A372JL34_9ACTN</name>
<comment type="caution">
    <text evidence="3">The sequence shown here is derived from an EMBL/GenBank/DDBJ whole genome shotgun (WGS) entry which is preliminary data.</text>
</comment>
<dbReference type="RefSeq" id="WP_117358211.1">
    <property type="nucleotide sequence ID" value="NZ_QURH01000264.1"/>
</dbReference>
<dbReference type="InterPro" id="IPR049492">
    <property type="entry name" value="BD-FAE-like_dom"/>
</dbReference>
<evidence type="ECO:0000313" key="3">
    <source>
        <dbReference type="EMBL" id="RFU40705.1"/>
    </source>
</evidence>
<keyword evidence="1 3" id="KW-0378">Hydrolase</keyword>
<evidence type="ECO:0000259" key="2">
    <source>
        <dbReference type="Pfam" id="PF20434"/>
    </source>
</evidence>
<dbReference type="EMBL" id="QURH01000264">
    <property type="protein sequence ID" value="RFU40705.1"/>
    <property type="molecule type" value="Genomic_DNA"/>
</dbReference>
<gene>
    <name evidence="3" type="ORF">DZF91_15715</name>
</gene>
<accession>A0A372JL34</accession>
<dbReference type="SUPFAM" id="SSF53474">
    <property type="entry name" value="alpha/beta-Hydrolases"/>
    <property type="match status" value="1"/>
</dbReference>